<evidence type="ECO:0000313" key="3">
    <source>
        <dbReference type="Proteomes" id="UP001501005"/>
    </source>
</evidence>
<dbReference type="Proteomes" id="UP001501005">
    <property type="component" value="Unassembled WGS sequence"/>
</dbReference>
<keyword evidence="3" id="KW-1185">Reference proteome</keyword>
<protein>
    <submittedName>
        <fullName evidence="2">Uncharacterized protein</fullName>
    </submittedName>
</protein>
<feature type="region of interest" description="Disordered" evidence="1">
    <location>
        <begin position="1"/>
        <end position="42"/>
    </location>
</feature>
<comment type="caution">
    <text evidence="2">The sequence shown here is derived from an EMBL/GenBank/DDBJ whole genome shotgun (WGS) entry which is preliminary data.</text>
</comment>
<sequence>MPDSARMRPTSINGCIRARHGKEADGTQGEAVGSTQGPEAQHQQVGVLRRLAEHFDGTAGHTLDDHFNTGMAQPQAFGGLTEQLLDPIPVGLRTGERYLRQKLPDMEVSAVPRTARPRARPSGSGPALGSRTSRRGPPVTVRGMVSTSCRRCGQAPVTRVSPALPQSSDRPGQVGPNGPKVVRTS</sequence>
<organism evidence="2 3">
    <name type="scientific">Streptomyces thermoalcalitolerans</name>
    <dbReference type="NCBI Taxonomy" id="65605"/>
    <lineage>
        <taxon>Bacteria</taxon>
        <taxon>Bacillati</taxon>
        <taxon>Actinomycetota</taxon>
        <taxon>Actinomycetes</taxon>
        <taxon>Kitasatosporales</taxon>
        <taxon>Streptomycetaceae</taxon>
        <taxon>Streptomyces</taxon>
    </lineage>
</organism>
<feature type="region of interest" description="Disordered" evidence="1">
    <location>
        <begin position="107"/>
        <end position="185"/>
    </location>
</feature>
<evidence type="ECO:0000256" key="1">
    <source>
        <dbReference type="SAM" id="MobiDB-lite"/>
    </source>
</evidence>
<accession>A0ABN1NJ47</accession>
<evidence type="ECO:0000313" key="2">
    <source>
        <dbReference type="EMBL" id="GAA0909500.1"/>
    </source>
</evidence>
<reference evidence="2 3" key="1">
    <citation type="journal article" date="2019" name="Int. J. Syst. Evol. Microbiol.">
        <title>The Global Catalogue of Microorganisms (GCM) 10K type strain sequencing project: providing services to taxonomists for standard genome sequencing and annotation.</title>
        <authorList>
            <consortium name="The Broad Institute Genomics Platform"/>
            <consortium name="The Broad Institute Genome Sequencing Center for Infectious Disease"/>
            <person name="Wu L."/>
            <person name="Ma J."/>
        </authorList>
    </citation>
    <scope>NUCLEOTIDE SEQUENCE [LARGE SCALE GENOMIC DNA]</scope>
    <source>
        <strain evidence="2 3">JCM 10673</strain>
    </source>
</reference>
<dbReference type="EMBL" id="BAAAHG010000010">
    <property type="protein sequence ID" value="GAA0909500.1"/>
    <property type="molecule type" value="Genomic_DNA"/>
</dbReference>
<name>A0ABN1NJ47_9ACTN</name>
<gene>
    <name evidence="2" type="ORF">GCM10009549_17930</name>
</gene>
<feature type="compositionally biased region" description="Polar residues" evidence="1">
    <location>
        <begin position="33"/>
        <end position="42"/>
    </location>
</feature>
<proteinExistence type="predicted"/>